<reference evidence="1" key="1">
    <citation type="submission" date="2023-01" db="EMBL/GenBank/DDBJ databases">
        <title>Human gut microbiome strain richness.</title>
        <authorList>
            <person name="Chen-Liaw A."/>
        </authorList>
    </citation>
    <scope>NUCLEOTIDE SEQUENCE</scope>
    <source>
        <strain evidence="1">D35st1_E5_D35t1_190705</strain>
    </source>
</reference>
<dbReference type="Pfam" id="PF11589">
    <property type="entry name" value="DUF3244"/>
    <property type="match status" value="1"/>
</dbReference>
<dbReference type="Proteomes" id="UP001211522">
    <property type="component" value="Unassembled WGS sequence"/>
</dbReference>
<gene>
    <name evidence="1" type="ORF">PN612_01030</name>
</gene>
<name>A0AAW6F177_PARDI</name>
<comment type="caution">
    <text evidence="1">The sequence shown here is derived from an EMBL/GenBank/DDBJ whole genome shotgun (WGS) entry which is preliminary data.</text>
</comment>
<proteinExistence type="predicted"/>
<dbReference type="Gene3D" id="2.60.40.3080">
    <property type="match status" value="1"/>
</dbReference>
<sequence>MKQITSRLVGLLFICLISGFAFTNMYAKTMGEKRVRVHGSWDEEKRSVSPDIPIIVILDNDELIIQSSSLRSDITIRIMDSSTMVYEETVLAEKTGYILIDLKDNKSGVYTLNLTNQWGDHLYGEFALE</sequence>
<evidence type="ECO:0000313" key="2">
    <source>
        <dbReference type="Proteomes" id="UP001211522"/>
    </source>
</evidence>
<dbReference type="AlphaFoldDB" id="A0AAW6F177"/>
<organism evidence="1 2">
    <name type="scientific">Parabacteroides distasonis</name>
    <dbReference type="NCBI Taxonomy" id="823"/>
    <lineage>
        <taxon>Bacteria</taxon>
        <taxon>Pseudomonadati</taxon>
        <taxon>Bacteroidota</taxon>
        <taxon>Bacteroidia</taxon>
        <taxon>Bacteroidales</taxon>
        <taxon>Tannerellaceae</taxon>
        <taxon>Parabacteroides</taxon>
    </lineage>
</organism>
<evidence type="ECO:0000313" key="1">
    <source>
        <dbReference type="EMBL" id="MDB9137089.1"/>
    </source>
</evidence>
<dbReference type="RefSeq" id="WP_230327886.1">
    <property type="nucleotide sequence ID" value="NZ_JADOZF010000067.1"/>
</dbReference>
<dbReference type="InterPro" id="IPR021638">
    <property type="entry name" value="DUF3244"/>
</dbReference>
<protein>
    <submittedName>
        <fullName evidence="1">DUF3244 domain-containing protein</fullName>
    </submittedName>
</protein>
<dbReference type="EMBL" id="JAQMPX010000004">
    <property type="protein sequence ID" value="MDB9137089.1"/>
    <property type="molecule type" value="Genomic_DNA"/>
</dbReference>
<accession>A0AAW6F177</accession>